<keyword evidence="1" id="KW-0805">Transcription regulation</keyword>
<dbReference type="CDD" id="cd01392">
    <property type="entry name" value="HTH_LacI"/>
    <property type="match status" value="1"/>
</dbReference>
<dbReference type="EMBL" id="WMIB01000008">
    <property type="protein sequence ID" value="MTH53745.1"/>
    <property type="molecule type" value="Genomic_DNA"/>
</dbReference>
<dbReference type="InterPro" id="IPR028082">
    <property type="entry name" value="Peripla_BP_I"/>
</dbReference>
<dbReference type="Gene3D" id="1.10.260.40">
    <property type="entry name" value="lambda repressor-like DNA-binding domains"/>
    <property type="match status" value="1"/>
</dbReference>
<evidence type="ECO:0000256" key="2">
    <source>
        <dbReference type="ARBA" id="ARBA00023125"/>
    </source>
</evidence>
<dbReference type="PRINTS" id="PR00036">
    <property type="entry name" value="HTHLACI"/>
</dbReference>
<dbReference type="PANTHER" id="PTHR30146:SF136">
    <property type="entry name" value="NTD BIOSYNTHESIS OPERON REGULATOR NTDR"/>
    <property type="match status" value="1"/>
</dbReference>
<dbReference type="InterPro" id="IPR010982">
    <property type="entry name" value="Lambda_DNA-bd_dom_sf"/>
</dbReference>
<feature type="domain" description="HTH lacI-type" evidence="4">
    <location>
        <begin position="2"/>
        <end position="56"/>
    </location>
</feature>
<dbReference type="SUPFAM" id="SSF47413">
    <property type="entry name" value="lambda repressor-like DNA-binding domains"/>
    <property type="match status" value="1"/>
</dbReference>
<accession>A0A7X2V4T6</accession>
<dbReference type="SMART" id="SM00354">
    <property type="entry name" value="HTH_LACI"/>
    <property type="match status" value="1"/>
</dbReference>
<evidence type="ECO:0000313" key="6">
    <source>
        <dbReference type="Proteomes" id="UP000434639"/>
    </source>
</evidence>
<evidence type="ECO:0000313" key="5">
    <source>
        <dbReference type="EMBL" id="MTH53745.1"/>
    </source>
</evidence>
<reference evidence="5 6" key="1">
    <citation type="journal article" date="2017" name="Int. J. Syst. Evol. Microbiol.">
        <title>Bacillus mangrovi sp. nov., isolated from a sediment sample from a mangrove forest.</title>
        <authorList>
            <person name="Gupta V."/>
            <person name="Singh P.K."/>
            <person name="Korpole S."/>
            <person name="Tanuku N.R.S."/>
            <person name="Pinnaka A.K."/>
        </authorList>
    </citation>
    <scope>NUCLEOTIDE SEQUENCE [LARGE SCALE GENOMIC DNA]</scope>
    <source>
        <strain evidence="5 6">KCTC 33872</strain>
    </source>
</reference>
<dbReference type="Gene3D" id="3.40.50.2300">
    <property type="match status" value="2"/>
</dbReference>
<dbReference type="PANTHER" id="PTHR30146">
    <property type="entry name" value="LACI-RELATED TRANSCRIPTIONAL REPRESSOR"/>
    <property type="match status" value="1"/>
</dbReference>
<evidence type="ECO:0000259" key="4">
    <source>
        <dbReference type="PROSITE" id="PS50932"/>
    </source>
</evidence>
<dbReference type="Proteomes" id="UP000434639">
    <property type="component" value="Unassembled WGS sequence"/>
</dbReference>
<dbReference type="CDD" id="cd06286">
    <property type="entry name" value="PBP1_CcpB-like"/>
    <property type="match status" value="1"/>
</dbReference>
<protein>
    <submittedName>
        <fullName evidence="5">LacI family DNA-binding transcriptional regulator</fullName>
    </submittedName>
</protein>
<dbReference type="GO" id="GO:0003700">
    <property type="term" value="F:DNA-binding transcription factor activity"/>
    <property type="evidence" value="ECO:0007669"/>
    <property type="project" value="TreeGrafter"/>
</dbReference>
<dbReference type="GO" id="GO:0000976">
    <property type="term" value="F:transcription cis-regulatory region binding"/>
    <property type="evidence" value="ECO:0007669"/>
    <property type="project" value="TreeGrafter"/>
</dbReference>
<evidence type="ECO:0000256" key="1">
    <source>
        <dbReference type="ARBA" id="ARBA00023015"/>
    </source>
</evidence>
<dbReference type="SUPFAM" id="SSF53822">
    <property type="entry name" value="Periplasmic binding protein-like I"/>
    <property type="match status" value="1"/>
</dbReference>
<name>A0A7X2V4T6_9BACI</name>
<keyword evidence="3" id="KW-0804">Transcription</keyword>
<dbReference type="Pfam" id="PF00356">
    <property type="entry name" value="LacI"/>
    <property type="match status" value="1"/>
</dbReference>
<dbReference type="InterPro" id="IPR001761">
    <property type="entry name" value="Peripla_BP/Lac1_sug-bd_dom"/>
</dbReference>
<dbReference type="PROSITE" id="PS50932">
    <property type="entry name" value="HTH_LACI_2"/>
    <property type="match status" value="1"/>
</dbReference>
<sequence>MATIKDVANLAGLSRSTVSRVMNKYPYVSEEKKRLVEEAMKSLNYYPNSSAQTLRSQKTDTIAVFIPMLTNPFFSHLLEGIDTVATEKGIRLLVCQTKYEAAIEKEFFNLLKSKQVDGIILTSLENDWASVREFAEHGPIVMCNEYDASSGMPNVCLDQVYGGYIGTRHLIEKGHRKIAFCQGRFKSLVSKARESGYKLALEEFGLAAKEEYAFRIAADYQDGKEVLKQMRALSDPPTAIFTGSDQVAAGLVYEARNLGLKVPEEIAVIGFDDQPIAEVTYPQLTTIRQPAREIGRRAMLLMLSKILSEENQLEDLEPLMLELIERSST</sequence>
<dbReference type="AlphaFoldDB" id="A0A7X2V4T6"/>
<dbReference type="InterPro" id="IPR000843">
    <property type="entry name" value="HTH_LacI"/>
</dbReference>
<keyword evidence="2 5" id="KW-0238">DNA-binding</keyword>
<keyword evidence="6" id="KW-1185">Reference proteome</keyword>
<dbReference type="RefSeq" id="WP_155112276.1">
    <property type="nucleotide sequence ID" value="NZ_WMIB01000008.1"/>
</dbReference>
<organism evidence="5 6">
    <name type="scientific">Metabacillus mangrovi</name>
    <dbReference type="NCBI Taxonomy" id="1491830"/>
    <lineage>
        <taxon>Bacteria</taxon>
        <taxon>Bacillati</taxon>
        <taxon>Bacillota</taxon>
        <taxon>Bacilli</taxon>
        <taxon>Bacillales</taxon>
        <taxon>Bacillaceae</taxon>
        <taxon>Metabacillus</taxon>
    </lineage>
</organism>
<gene>
    <name evidence="5" type="ORF">GKZ89_10045</name>
</gene>
<comment type="caution">
    <text evidence="5">The sequence shown here is derived from an EMBL/GenBank/DDBJ whole genome shotgun (WGS) entry which is preliminary data.</text>
</comment>
<dbReference type="OrthoDB" id="9798934at2"/>
<dbReference type="Pfam" id="PF00532">
    <property type="entry name" value="Peripla_BP_1"/>
    <property type="match status" value="1"/>
</dbReference>
<proteinExistence type="predicted"/>
<evidence type="ECO:0000256" key="3">
    <source>
        <dbReference type="ARBA" id="ARBA00023163"/>
    </source>
</evidence>